<sequence>MDKELKEEAEKILMTSYDSEDEMTNSEDIIRDLISLVNDKEQEIKDIIQDRDDNFKRVSISEQI</sequence>
<protein>
    <submittedName>
        <fullName evidence="1">Uncharacterized protein</fullName>
    </submittedName>
</protein>
<reference evidence="1" key="2">
    <citation type="journal article" date="2021" name="PeerJ">
        <title>Extensive microbial diversity within the chicken gut microbiome revealed by metagenomics and culture.</title>
        <authorList>
            <person name="Gilroy R."/>
            <person name="Ravi A."/>
            <person name="Getino M."/>
            <person name="Pursley I."/>
            <person name="Horton D.L."/>
            <person name="Alikhan N.F."/>
            <person name="Baker D."/>
            <person name="Gharbi K."/>
            <person name="Hall N."/>
            <person name="Watson M."/>
            <person name="Adriaenssens E.M."/>
            <person name="Foster-Nyarko E."/>
            <person name="Jarju S."/>
            <person name="Secka A."/>
            <person name="Antonio M."/>
            <person name="Oren A."/>
            <person name="Chaudhuri R.R."/>
            <person name="La Ragione R."/>
            <person name="Hildebrand F."/>
            <person name="Pallen M.J."/>
        </authorList>
    </citation>
    <scope>NUCLEOTIDE SEQUENCE</scope>
    <source>
        <strain evidence="1">CHK147-3167</strain>
    </source>
</reference>
<evidence type="ECO:0000313" key="1">
    <source>
        <dbReference type="EMBL" id="HIQ91037.1"/>
    </source>
</evidence>
<evidence type="ECO:0000313" key="2">
    <source>
        <dbReference type="Proteomes" id="UP000886786"/>
    </source>
</evidence>
<name>A0A9D1CYS3_9FIRM</name>
<comment type="caution">
    <text evidence="1">The sequence shown here is derived from an EMBL/GenBank/DDBJ whole genome shotgun (WGS) entry which is preliminary data.</text>
</comment>
<accession>A0A9D1CYS3</accession>
<organism evidence="1 2">
    <name type="scientific">Candidatus Coprosoma intestinipullorum</name>
    <dbReference type="NCBI Taxonomy" id="2840752"/>
    <lineage>
        <taxon>Bacteria</taxon>
        <taxon>Bacillati</taxon>
        <taxon>Bacillota</taxon>
        <taxon>Bacillota incertae sedis</taxon>
        <taxon>Candidatus Coprosoma</taxon>
    </lineage>
</organism>
<dbReference type="Proteomes" id="UP000886786">
    <property type="component" value="Unassembled WGS sequence"/>
</dbReference>
<gene>
    <name evidence="1" type="ORF">IAB27_05390</name>
</gene>
<dbReference type="EMBL" id="DVFV01000096">
    <property type="protein sequence ID" value="HIQ91037.1"/>
    <property type="molecule type" value="Genomic_DNA"/>
</dbReference>
<proteinExistence type="predicted"/>
<dbReference type="AlphaFoldDB" id="A0A9D1CYS3"/>
<reference evidence="1" key="1">
    <citation type="submission" date="2020-10" db="EMBL/GenBank/DDBJ databases">
        <authorList>
            <person name="Gilroy R."/>
        </authorList>
    </citation>
    <scope>NUCLEOTIDE SEQUENCE</scope>
    <source>
        <strain evidence="1">CHK147-3167</strain>
    </source>
</reference>